<reference evidence="2" key="1">
    <citation type="submission" date="2024-02" db="UniProtKB">
        <authorList>
            <consortium name="WormBaseParasite"/>
        </authorList>
    </citation>
    <scope>IDENTIFICATION</scope>
</reference>
<accession>A0AAF3EF98</accession>
<evidence type="ECO:0000313" key="2">
    <source>
        <dbReference type="WBParaSite" id="MBELARI_LOCUS12627"/>
    </source>
</evidence>
<organism evidence="1 2">
    <name type="scientific">Mesorhabditis belari</name>
    <dbReference type="NCBI Taxonomy" id="2138241"/>
    <lineage>
        <taxon>Eukaryota</taxon>
        <taxon>Metazoa</taxon>
        <taxon>Ecdysozoa</taxon>
        <taxon>Nematoda</taxon>
        <taxon>Chromadorea</taxon>
        <taxon>Rhabditida</taxon>
        <taxon>Rhabditina</taxon>
        <taxon>Rhabditomorpha</taxon>
        <taxon>Rhabditoidea</taxon>
        <taxon>Rhabditidae</taxon>
        <taxon>Mesorhabditinae</taxon>
        <taxon>Mesorhabditis</taxon>
    </lineage>
</organism>
<dbReference type="WBParaSite" id="MBELARI_LOCUS12627">
    <property type="protein sequence ID" value="MBELARI_LOCUS12627"/>
    <property type="gene ID" value="MBELARI_LOCUS12627"/>
</dbReference>
<dbReference type="AlphaFoldDB" id="A0AAF3EF98"/>
<dbReference type="Proteomes" id="UP000887575">
    <property type="component" value="Unassembled WGS sequence"/>
</dbReference>
<name>A0AAF3EF98_9BILA</name>
<proteinExistence type="predicted"/>
<keyword evidence="1" id="KW-1185">Reference proteome</keyword>
<evidence type="ECO:0000313" key="1">
    <source>
        <dbReference type="Proteomes" id="UP000887575"/>
    </source>
</evidence>
<protein>
    <submittedName>
        <fullName evidence="2">Uncharacterized protein</fullName>
    </submittedName>
</protein>
<sequence length="145" mass="16709">MKDKEQTKTHVNIPIDEQFPCPFCNLHRCGSMGFCYILKHRLTGKEESEYCANRDEMTALVRDPLAVWASRDACQPAVTDDQIAFCWCANVSEETEEDKLRSIRIWRYQSVIERGQSAANANSGTRVLSILTKFLIFNTMYTILY</sequence>